<proteinExistence type="predicted"/>
<accession>A0ACC1CEJ8</accession>
<dbReference type="EMBL" id="CM034415">
    <property type="protein sequence ID" value="KAJ0169884.1"/>
    <property type="molecule type" value="Genomic_DNA"/>
</dbReference>
<protein>
    <submittedName>
        <fullName evidence="1">Uncharacterized protein</fullName>
    </submittedName>
</protein>
<name>A0ACC1CEJ8_9NEOP</name>
<gene>
    <name evidence="1" type="ORF">K1T71_014490</name>
</gene>
<organism evidence="1 2">
    <name type="scientific">Dendrolimus kikuchii</name>
    <dbReference type="NCBI Taxonomy" id="765133"/>
    <lineage>
        <taxon>Eukaryota</taxon>
        <taxon>Metazoa</taxon>
        <taxon>Ecdysozoa</taxon>
        <taxon>Arthropoda</taxon>
        <taxon>Hexapoda</taxon>
        <taxon>Insecta</taxon>
        <taxon>Pterygota</taxon>
        <taxon>Neoptera</taxon>
        <taxon>Endopterygota</taxon>
        <taxon>Lepidoptera</taxon>
        <taxon>Glossata</taxon>
        <taxon>Ditrysia</taxon>
        <taxon>Bombycoidea</taxon>
        <taxon>Lasiocampidae</taxon>
        <taxon>Dendrolimus</taxon>
    </lineage>
</organism>
<evidence type="ECO:0000313" key="2">
    <source>
        <dbReference type="Proteomes" id="UP000824533"/>
    </source>
</evidence>
<evidence type="ECO:0000313" key="1">
    <source>
        <dbReference type="EMBL" id="KAJ0169884.1"/>
    </source>
</evidence>
<keyword evidence="2" id="KW-1185">Reference proteome</keyword>
<dbReference type="Proteomes" id="UP000824533">
    <property type="component" value="Linkage Group LG29"/>
</dbReference>
<reference evidence="1 2" key="1">
    <citation type="journal article" date="2021" name="Front. Genet.">
        <title>Chromosome-Level Genome Assembly Reveals Significant Gene Expansion in the Toll and IMD Signaling Pathways of Dendrolimus kikuchii.</title>
        <authorList>
            <person name="Zhou J."/>
            <person name="Wu P."/>
            <person name="Xiong Z."/>
            <person name="Liu N."/>
            <person name="Zhao N."/>
            <person name="Ji M."/>
            <person name="Qiu Y."/>
            <person name="Yang B."/>
        </authorList>
    </citation>
    <scope>NUCLEOTIDE SEQUENCE [LARGE SCALE GENOMIC DNA]</scope>
    <source>
        <strain evidence="1">Ann1</strain>
    </source>
</reference>
<comment type="caution">
    <text evidence="1">The sequence shown here is derived from an EMBL/GenBank/DDBJ whole genome shotgun (WGS) entry which is preliminary data.</text>
</comment>
<sequence>MIAGSLSTNFKLILLVIIVTSSVLTQDTQDNGCQVPGHPQSGIYTVTGEADPNSAGWISLDVTIRCNPGYTVMGKPSVNCRTGIWSDELPVCTRTCRLNKHPSVDYFCLTDGGTRLCNEFELGGTVVKPACKRPDYYYNGFLPAMHCVDGVWDYLAVCSPECGTLPSEDETTIQPVQAPWHVAVYSKSTRFSPYQVCGGSIISNTVIISGWTETRDSFAQRRTVSDIKVPPTFNGKPANLVDNIALVYVSEPFEYNLYVKPVCVDFDLEFDVGHLQPGNLAKVPFWDRNSDSGSSTPIKTSFIPYIAPQECIFIAGSDSTLITPDKFCLGNSNGVKFCERNLGSGVVFPERDRGVTRYFLRGIVSSVVKDDFNCNATLIAVTHLLKQENFIKTFL</sequence>